<proteinExistence type="predicted"/>
<comment type="caution">
    <text evidence="2">The sequence shown here is derived from an EMBL/GenBank/DDBJ whole genome shotgun (WGS) entry which is preliminary data.</text>
</comment>
<keyword evidence="1" id="KW-0812">Transmembrane</keyword>
<name>A0A1J5P2I0_9ZZZZ</name>
<feature type="transmembrane region" description="Helical" evidence="1">
    <location>
        <begin position="80"/>
        <end position="100"/>
    </location>
</feature>
<accession>A0A1J5P2I0</accession>
<evidence type="ECO:0000313" key="2">
    <source>
        <dbReference type="EMBL" id="OIQ65326.1"/>
    </source>
</evidence>
<evidence type="ECO:0000256" key="1">
    <source>
        <dbReference type="SAM" id="Phobius"/>
    </source>
</evidence>
<sequence length="111" mass="11738">MVMGGLYPMPDERHGAHGLSMAIQAAPLLMFLAIVGRPDMTGLKTFLLLVFLASSALLAAMMGVGHVVHAAQVGLWQRAYALASIPWISVAAASLDQALAAKDRKDRAARV</sequence>
<protein>
    <submittedName>
        <fullName evidence="2">Uncharacterized protein</fullName>
    </submittedName>
</protein>
<dbReference type="EMBL" id="MLJW01007422">
    <property type="protein sequence ID" value="OIQ65326.1"/>
    <property type="molecule type" value="Genomic_DNA"/>
</dbReference>
<dbReference type="AlphaFoldDB" id="A0A1J5P2I0"/>
<gene>
    <name evidence="2" type="ORF">GALL_531180</name>
</gene>
<feature type="transmembrane region" description="Helical" evidence="1">
    <location>
        <begin position="15"/>
        <end position="34"/>
    </location>
</feature>
<feature type="transmembrane region" description="Helical" evidence="1">
    <location>
        <begin position="46"/>
        <end position="68"/>
    </location>
</feature>
<reference evidence="2" key="1">
    <citation type="submission" date="2016-10" db="EMBL/GenBank/DDBJ databases">
        <title>Sequence of Gallionella enrichment culture.</title>
        <authorList>
            <person name="Poehlein A."/>
            <person name="Muehling M."/>
            <person name="Daniel R."/>
        </authorList>
    </citation>
    <scope>NUCLEOTIDE SEQUENCE</scope>
</reference>
<keyword evidence="1" id="KW-0472">Membrane</keyword>
<organism evidence="2">
    <name type="scientific">mine drainage metagenome</name>
    <dbReference type="NCBI Taxonomy" id="410659"/>
    <lineage>
        <taxon>unclassified sequences</taxon>
        <taxon>metagenomes</taxon>
        <taxon>ecological metagenomes</taxon>
    </lineage>
</organism>
<keyword evidence="1" id="KW-1133">Transmembrane helix</keyword>